<dbReference type="Pfam" id="PF00303">
    <property type="entry name" value="Thymidylat_synt"/>
    <property type="match status" value="1"/>
</dbReference>
<dbReference type="SUPFAM" id="SSF55831">
    <property type="entry name" value="Thymidylate synthase/dCMP hydroxymethylase"/>
    <property type="match status" value="1"/>
</dbReference>
<dbReference type="InterPro" id="IPR036926">
    <property type="entry name" value="Thymidate_synth/dCMP_Mease_sf"/>
</dbReference>
<dbReference type="STRING" id="1798533.A2609_01365"/>
<evidence type="ECO:0000313" key="6">
    <source>
        <dbReference type="EMBL" id="OGG92732.1"/>
    </source>
</evidence>
<evidence type="ECO:0000256" key="4">
    <source>
        <dbReference type="HAMAP-Rule" id="MF_00008"/>
    </source>
</evidence>
<dbReference type="InterPro" id="IPR045097">
    <property type="entry name" value="Thymidate_synth/dCMP_Mease"/>
</dbReference>
<dbReference type="GO" id="GO:0006235">
    <property type="term" value="P:dTTP biosynthetic process"/>
    <property type="evidence" value="ECO:0007669"/>
    <property type="project" value="UniProtKB-UniRule"/>
</dbReference>
<evidence type="ECO:0000256" key="3">
    <source>
        <dbReference type="ARBA" id="ARBA00022679"/>
    </source>
</evidence>
<dbReference type="EC" id="2.1.1.45" evidence="1 4"/>
<feature type="binding site" evidence="4">
    <location>
        <position position="182"/>
    </location>
    <ligand>
        <name>(6R)-5,10-methylene-5,6,7,8-tetrahydrofolate</name>
        <dbReference type="ChEBI" id="CHEBI:15636"/>
    </ligand>
</feature>
<dbReference type="AlphaFoldDB" id="A0A1F6G3P2"/>
<keyword evidence="4" id="KW-0963">Cytoplasm</keyword>
<dbReference type="PANTHER" id="PTHR11548:SF1">
    <property type="entry name" value="THYMIDYLATE SYNTHASE 1"/>
    <property type="match status" value="1"/>
</dbReference>
<dbReference type="InterPro" id="IPR023451">
    <property type="entry name" value="Thymidate_synth/dCMP_Mease_dom"/>
</dbReference>
<dbReference type="Proteomes" id="UP000176867">
    <property type="component" value="Unassembled WGS sequence"/>
</dbReference>
<dbReference type="GO" id="GO:0032259">
    <property type="term" value="P:methylation"/>
    <property type="evidence" value="ECO:0007669"/>
    <property type="project" value="UniProtKB-KW"/>
</dbReference>
<dbReference type="InterPro" id="IPR000398">
    <property type="entry name" value="Thymidylate_synthase"/>
</dbReference>
<keyword evidence="2 4" id="KW-0489">Methyltransferase</keyword>
<dbReference type="CDD" id="cd00351">
    <property type="entry name" value="TS_Pyrimidine_HMase"/>
    <property type="match status" value="1"/>
</dbReference>
<feature type="active site" description="Nucleophile" evidence="4">
    <location>
        <position position="159"/>
    </location>
</feature>
<comment type="caution">
    <text evidence="4">Lacks conserved residue(s) required for the propagation of feature annotation.</text>
</comment>
<keyword evidence="4" id="KW-0545">Nucleotide biosynthesis</keyword>
<dbReference type="UniPathway" id="UPA00575"/>
<feature type="binding site" evidence="4">
    <location>
        <begin position="139"/>
        <end position="140"/>
    </location>
    <ligand>
        <name>dUMP</name>
        <dbReference type="ChEBI" id="CHEBI:246422"/>
        <note>ligand shared between dimeric partners</note>
    </ligand>
</feature>
<dbReference type="NCBIfam" id="NF002497">
    <property type="entry name" value="PRK01827.1-3"/>
    <property type="match status" value="1"/>
</dbReference>
<evidence type="ECO:0000256" key="2">
    <source>
        <dbReference type="ARBA" id="ARBA00022603"/>
    </source>
</evidence>
<sequence length="277" mass="31561">MSKYEQQYLDALKDVLANGVRKGDPQGVGNIAVFCREMRFRPTEEFPLLTTKRLPFRHIVGELLWFLSGSSKWDFLHKHKITIWDEWGKKEVAGKYGLEEGDLGPIYGPQWIHWGKRAGGEINQIAKLVEDLKTNPDSRRHKVTAWNPEDVDSVAVAPCHGDFKCFVANGEISLNLVQRSNDLFLGVPFNIASYSLLLMMLAQVTGLRCGEFVHSMQDVHLYLNHIPQVNMQLERQPRPLPKVSLNPTVKDIFKFDFPDFILTGYDPYPNIPAEVGI</sequence>
<feature type="binding site" description="in other chain" evidence="4">
    <location>
        <position position="190"/>
    </location>
    <ligand>
        <name>dUMP</name>
        <dbReference type="ChEBI" id="CHEBI:246422"/>
        <note>ligand shared between dimeric partners</note>
    </ligand>
</feature>
<feature type="domain" description="Thymidylate synthase/dCMP hydroxymethylase" evidence="5">
    <location>
        <begin position="6"/>
        <end position="275"/>
    </location>
</feature>
<comment type="catalytic activity">
    <reaction evidence="4">
        <text>dUMP + (6R)-5,10-methylene-5,6,7,8-tetrahydrofolate = 7,8-dihydrofolate + dTMP</text>
        <dbReference type="Rhea" id="RHEA:12104"/>
        <dbReference type="ChEBI" id="CHEBI:15636"/>
        <dbReference type="ChEBI" id="CHEBI:57451"/>
        <dbReference type="ChEBI" id="CHEBI:63528"/>
        <dbReference type="ChEBI" id="CHEBI:246422"/>
        <dbReference type="EC" id="2.1.1.45"/>
    </reaction>
</comment>
<comment type="similarity">
    <text evidence="4">Belongs to the thymidylate synthase family. Bacterial-type ThyA subfamily.</text>
</comment>
<feature type="binding site" description="in other chain" evidence="4">
    <location>
        <begin position="179"/>
        <end position="182"/>
    </location>
    <ligand>
        <name>dUMP</name>
        <dbReference type="ChEBI" id="CHEBI:246422"/>
        <note>ligand shared between dimeric partners</note>
    </ligand>
</feature>
<feature type="binding site" description="in other chain" evidence="4">
    <location>
        <begin position="220"/>
        <end position="222"/>
    </location>
    <ligand>
        <name>dUMP</name>
        <dbReference type="ChEBI" id="CHEBI:246422"/>
        <note>ligand shared between dimeric partners</note>
    </ligand>
</feature>
<comment type="subcellular location">
    <subcellularLocation>
        <location evidence="4">Cytoplasm</location>
    </subcellularLocation>
</comment>
<comment type="pathway">
    <text evidence="4">Pyrimidine metabolism; dTTP biosynthesis.</text>
</comment>
<comment type="function">
    <text evidence="4">Catalyzes the reductive methylation of 2'-deoxyuridine-5'-monophosphate (dUMP) to 2'-deoxythymidine-5'-monophosphate (dTMP) while utilizing 5,10-methylenetetrahydrofolate (mTHF) as the methyl donor and reductant in the reaction, yielding dihydrofolate (DHF) as a by-product. This enzymatic reaction provides an intracellular de novo source of dTMP, an essential precursor for DNA biosynthesis.</text>
</comment>
<comment type="subunit">
    <text evidence="4">Homodimer.</text>
</comment>
<reference evidence="6 7" key="1">
    <citation type="journal article" date="2016" name="Nat. Commun.">
        <title>Thousands of microbial genomes shed light on interconnected biogeochemical processes in an aquifer system.</title>
        <authorList>
            <person name="Anantharaman K."/>
            <person name="Brown C.T."/>
            <person name="Hug L.A."/>
            <person name="Sharon I."/>
            <person name="Castelle C.J."/>
            <person name="Probst A.J."/>
            <person name="Thomas B.C."/>
            <person name="Singh A."/>
            <person name="Wilkins M.J."/>
            <person name="Karaoz U."/>
            <person name="Brodie E.L."/>
            <person name="Williams K.H."/>
            <person name="Hubbard S.S."/>
            <person name="Banfield J.F."/>
        </authorList>
    </citation>
    <scope>NUCLEOTIDE SEQUENCE [LARGE SCALE GENOMIC DNA]</scope>
</reference>
<dbReference type="PRINTS" id="PR00108">
    <property type="entry name" value="THYMDSNTHASE"/>
</dbReference>
<comment type="caution">
    <text evidence="6">The sequence shown here is derived from an EMBL/GenBank/DDBJ whole genome shotgun (WGS) entry which is preliminary data.</text>
</comment>
<gene>
    <name evidence="4" type="primary">thyA</name>
    <name evidence="6" type="ORF">A2609_01365</name>
</gene>
<evidence type="ECO:0000313" key="7">
    <source>
        <dbReference type="Proteomes" id="UP000176867"/>
    </source>
</evidence>
<dbReference type="EMBL" id="MFMU01000021">
    <property type="protein sequence ID" value="OGG92732.1"/>
    <property type="molecule type" value="Genomic_DNA"/>
</dbReference>
<evidence type="ECO:0000259" key="5">
    <source>
        <dbReference type="Pfam" id="PF00303"/>
    </source>
</evidence>
<dbReference type="GO" id="GO:0005829">
    <property type="term" value="C:cytosol"/>
    <property type="evidence" value="ECO:0007669"/>
    <property type="project" value="TreeGrafter"/>
</dbReference>
<accession>A0A1F6G3P2</accession>
<name>A0A1F6G3P2_9BACT</name>
<evidence type="ECO:0000256" key="1">
    <source>
        <dbReference type="ARBA" id="ARBA00011947"/>
    </source>
</evidence>
<proteinExistence type="inferred from homology"/>
<organism evidence="6 7">
    <name type="scientific">Candidatus Kaiserbacteria bacterium RIFOXYD1_FULL_47_14</name>
    <dbReference type="NCBI Taxonomy" id="1798533"/>
    <lineage>
        <taxon>Bacteria</taxon>
        <taxon>Candidatus Kaiseribacteriota</taxon>
    </lineage>
</organism>
<dbReference type="GO" id="GO:0004799">
    <property type="term" value="F:thymidylate synthase activity"/>
    <property type="evidence" value="ECO:0007669"/>
    <property type="project" value="UniProtKB-UniRule"/>
</dbReference>
<dbReference type="HAMAP" id="MF_00008">
    <property type="entry name" value="Thymidy_synth_bact"/>
    <property type="match status" value="1"/>
</dbReference>
<dbReference type="NCBIfam" id="TIGR03284">
    <property type="entry name" value="thym_sym"/>
    <property type="match status" value="1"/>
</dbReference>
<dbReference type="GO" id="GO:0006231">
    <property type="term" value="P:dTMP biosynthetic process"/>
    <property type="evidence" value="ECO:0007669"/>
    <property type="project" value="UniProtKB-UniRule"/>
</dbReference>
<protein>
    <recommendedName>
        <fullName evidence="1 4">Thymidylate synthase</fullName>
        <shortName evidence="4">TS</shortName>
        <shortName evidence="4">TSase</shortName>
        <ecNumber evidence="1 4">2.1.1.45</ecNumber>
    </recommendedName>
</protein>
<dbReference type="Gene3D" id="3.30.572.10">
    <property type="entry name" value="Thymidylate synthase/dCMP hydroxymethylase domain"/>
    <property type="match status" value="1"/>
</dbReference>
<dbReference type="PANTHER" id="PTHR11548">
    <property type="entry name" value="THYMIDYLATE SYNTHASE 1"/>
    <property type="match status" value="1"/>
</dbReference>
<keyword evidence="3 4" id="KW-0808">Transferase</keyword>